<dbReference type="Proteomes" id="UP000660611">
    <property type="component" value="Unassembled WGS sequence"/>
</dbReference>
<organism evidence="2 3">
    <name type="scientific">Dactylosporangium siamense</name>
    <dbReference type="NCBI Taxonomy" id="685454"/>
    <lineage>
        <taxon>Bacteria</taxon>
        <taxon>Bacillati</taxon>
        <taxon>Actinomycetota</taxon>
        <taxon>Actinomycetes</taxon>
        <taxon>Micromonosporales</taxon>
        <taxon>Micromonosporaceae</taxon>
        <taxon>Dactylosporangium</taxon>
    </lineage>
</organism>
<protein>
    <submittedName>
        <fullName evidence="2">Uncharacterized protein</fullName>
    </submittedName>
</protein>
<sequence>MSTMQSLRTVREAEPAERIGRPWAGLAALTAGAWLVPVAAYLLHVAVLLPLVILFATASLVRGGRTLLDRLMITLGLLFGLTCAGGLVLSYWPFGLHPVAVAGTCLTALIAAAAVSGRRPNLPRPALSDLVPLLGGAAVGAVLFYPLVRDGEVRRLATATWGEDFARHANLYNAIDITGGYLFTRWDAAAQQVYEGMILYPQGSHFLDALLDNFLRSDTTATVGMATINHFWAFTVGWYALFVLIASWSAQWIGASSLTLGRRLALTAFIVAMSTTTDLMEAFITGHTSEVAGLCLILLLVAVLARPTQRTGQQLLLVGSLLVALGFTYYLFLPAAGLATAFWLVRARRRIRRRPMTLLVVGLCTAVLAPLPTVLGLLVAKQGAALGLGGGVMPSIDVGIALFAVVAGGLIASRGWRSPVWQMFALCVASVGVLSIGLFTTHAVQPDDNLGGGAYYATKTLHLLVVLLIVGCGVATRVLARPAAGRRRQPFRQGLPGTIAGAGAAVAVLAAVGLVAGDSPVVTRGNSTYIRAWVHSDGRRDQVAKDILHGVGTDPADRAVPTYFMDEEPYRGYLLTVFGSTLAGTAGQTAFGLYGRHDFTSQAQAEAMIRGTTGRIRLVTTSTSMEEPAAQLKAEYPDRDIVVVHKRW</sequence>
<feature type="transmembrane region" description="Helical" evidence="1">
    <location>
        <begin position="98"/>
        <end position="115"/>
    </location>
</feature>
<keyword evidence="3" id="KW-1185">Reference proteome</keyword>
<dbReference type="AlphaFoldDB" id="A0A919UCE2"/>
<feature type="transmembrane region" description="Helical" evidence="1">
    <location>
        <begin position="127"/>
        <end position="148"/>
    </location>
</feature>
<feature type="transmembrane region" description="Helical" evidence="1">
    <location>
        <begin position="420"/>
        <end position="440"/>
    </location>
</feature>
<keyword evidence="1" id="KW-1133">Transmembrane helix</keyword>
<keyword evidence="1" id="KW-0812">Transmembrane</keyword>
<feature type="transmembrane region" description="Helical" evidence="1">
    <location>
        <begin position="573"/>
        <end position="594"/>
    </location>
</feature>
<keyword evidence="1" id="KW-0472">Membrane</keyword>
<feature type="transmembrane region" description="Helical" evidence="1">
    <location>
        <begin position="282"/>
        <end position="305"/>
    </location>
</feature>
<evidence type="ECO:0000256" key="1">
    <source>
        <dbReference type="SAM" id="Phobius"/>
    </source>
</evidence>
<feature type="transmembrane region" description="Helical" evidence="1">
    <location>
        <begin position="238"/>
        <end position="261"/>
    </location>
</feature>
<accession>A0A919UCE2</accession>
<proteinExistence type="predicted"/>
<dbReference type="EMBL" id="BONQ01000076">
    <property type="protein sequence ID" value="GIG46691.1"/>
    <property type="molecule type" value="Genomic_DNA"/>
</dbReference>
<feature type="transmembrane region" description="Helical" evidence="1">
    <location>
        <begin position="499"/>
        <end position="517"/>
    </location>
</feature>
<feature type="transmembrane region" description="Helical" evidence="1">
    <location>
        <begin position="357"/>
        <end position="380"/>
    </location>
</feature>
<feature type="transmembrane region" description="Helical" evidence="1">
    <location>
        <begin position="392"/>
        <end position="413"/>
    </location>
</feature>
<evidence type="ECO:0000313" key="2">
    <source>
        <dbReference type="EMBL" id="GIG46691.1"/>
    </source>
</evidence>
<reference evidence="2" key="1">
    <citation type="submission" date="2021-01" db="EMBL/GenBank/DDBJ databases">
        <title>Whole genome shotgun sequence of Dactylosporangium siamense NBRC 106093.</title>
        <authorList>
            <person name="Komaki H."/>
            <person name="Tamura T."/>
        </authorList>
    </citation>
    <scope>NUCLEOTIDE SEQUENCE</scope>
    <source>
        <strain evidence="2">NBRC 106093</strain>
    </source>
</reference>
<feature type="transmembrane region" description="Helical" evidence="1">
    <location>
        <begin position="460"/>
        <end position="479"/>
    </location>
</feature>
<comment type="caution">
    <text evidence="2">The sequence shown here is derived from an EMBL/GenBank/DDBJ whole genome shotgun (WGS) entry which is preliminary data.</text>
</comment>
<name>A0A919UCE2_9ACTN</name>
<dbReference type="RefSeq" id="WP_203848459.1">
    <property type="nucleotide sequence ID" value="NZ_BONQ01000076.1"/>
</dbReference>
<gene>
    <name evidence="2" type="ORF">Dsi01nite_047320</name>
</gene>
<feature type="transmembrane region" description="Helical" evidence="1">
    <location>
        <begin position="42"/>
        <end position="61"/>
    </location>
</feature>
<feature type="transmembrane region" description="Helical" evidence="1">
    <location>
        <begin position="73"/>
        <end position="92"/>
    </location>
</feature>
<feature type="transmembrane region" description="Helical" evidence="1">
    <location>
        <begin position="317"/>
        <end position="345"/>
    </location>
</feature>
<evidence type="ECO:0000313" key="3">
    <source>
        <dbReference type="Proteomes" id="UP000660611"/>
    </source>
</evidence>